<dbReference type="PRINTS" id="PR00891">
    <property type="entry name" value="RABGDIREP"/>
</dbReference>
<dbReference type="Gene3D" id="3.50.50.60">
    <property type="entry name" value="FAD/NAD(P)-binding domain"/>
    <property type="match status" value="1"/>
</dbReference>
<dbReference type="EMBL" id="ASGP02000001">
    <property type="protein sequence ID" value="KAH9526743.1"/>
    <property type="molecule type" value="Genomic_DNA"/>
</dbReference>
<feature type="compositionally biased region" description="Acidic residues" evidence="2">
    <location>
        <begin position="587"/>
        <end position="601"/>
    </location>
</feature>
<dbReference type="PANTHER" id="PTHR11787">
    <property type="entry name" value="RAB GDP-DISSOCIATION INHIBITOR"/>
    <property type="match status" value="1"/>
</dbReference>
<dbReference type="Proteomes" id="UP000828236">
    <property type="component" value="Unassembled WGS sequence"/>
</dbReference>
<dbReference type="FunFam" id="1.10.405.10:FF:000003">
    <property type="entry name" value="Rab proteins geranylgeranyltransferase component A"/>
    <property type="match status" value="1"/>
</dbReference>
<dbReference type="Proteomes" id="UP000790347">
    <property type="component" value="Unassembled WGS sequence"/>
</dbReference>
<reference evidence="4" key="4">
    <citation type="journal article" date="2022" name="Res Sq">
        <title>Comparative Genomics Reveals Insights into the Divergent Evolution of Astigmatic Mites and Household Pest Adaptations.</title>
        <authorList>
            <person name="Xiong Q."/>
            <person name="Wan A.T.-Y."/>
            <person name="Liu X.-Y."/>
            <person name="Fung C.S.-H."/>
            <person name="Xiao X."/>
            <person name="Malainual N."/>
            <person name="Hou J."/>
            <person name="Wang L."/>
            <person name="Wang M."/>
            <person name="Yang K."/>
            <person name="Cui Y."/>
            <person name="Leung E."/>
            <person name="Nong W."/>
            <person name="Shin S.-K."/>
            <person name="Au S."/>
            <person name="Jeong K.Y."/>
            <person name="Chew F.T."/>
            <person name="Hui J."/>
            <person name="Leung T.F."/>
            <person name="Tungtrongchitr A."/>
            <person name="Zhong N."/>
            <person name="Liu Z."/>
            <person name="Tsui S."/>
        </authorList>
    </citation>
    <scope>NUCLEOTIDE SEQUENCE</scope>
    <source>
        <strain evidence="4">Derf</strain>
        <tissue evidence="4">Whole organism</tissue>
    </source>
</reference>
<dbReference type="PANTHER" id="PTHR11787:SF4">
    <property type="entry name" value="CHM, RAB ESCORT PROTEIN 1"/>
    <property type="match status" value="1"/>
</dbReference>
<evidence type="ECO:0000256" key="1">
    <source>
        <dbReference type="ARBA" id="ARBA00005593"/>
    </source>
</evidence>
<proteinExistence type="inferred from homology"/>
<keyword evidence="5" id="KW-1185">Reference proteome</keyword>
<dbReference type="OrthoDB" id="1923006at2759"/>
<dbReference type="GO" id="GO:0005092">
    <property type="term" value="F:GDP-dissociation inhibitor activity"/>
    <property type="evidence" value="ECO:0007669"/>
    <property type="project" value="InterPro"/>
</dbReference>
<sequence length="601" mass="70592">MNNQDGFDKHYDVILTGTDFISSLLSAAFARIGKKVLHLDCEKHYGKEWRSMKFTDLLLWMIKCRTSQSLEHRKDDETVLSSTKEHFFMPVNRPYPFSNVEIDFCFLNNPVQYQKFFEHLFKTKCTAEFLDEFINDCVQKLETVQTYDEAVELLERFKDGHPLINRLDNMFIFDLCPRFLFANEKLVKILIDSTVTRYIEFKKISRLLTAMMMPETNDCDGDDDSNMKIVEVPCTRSDIFMSNIISPIEKRYLMSFLEKCYRLERHGDWYREFSNKPFTEFLQSQALTNKLQEFIINTLLMKSQPIQTESALNKINFFLRSFGRFCDRPFLFPLYGSDDIIQAFCRYGAVWGGLYCLGVSIHGINIDKTDDSRQLCKSIMVNRSLVECDNLITDYRFDGGIQPPCKELPQRMLARAIILNTKSIKAIDPDNDVGDLSFIHLPPKFTGLDHSVYCFETDYSSRVCPRHFYLQYFWCESSITDRTAKQMLEPVVEKLLRLDGLESSQTSDLPFELQKRILLSVYYNYYHYDLDTKDMPSNIKLISMPINEFNYENAVLEAERIFHQLFPNEQFFPITEQPDKQQQQQQLDDEDDDLVNDPLES</sequence>
<reference evidence="3" key="3">
    <citation type="journal article" date="2021" name="World Allergy Organ. J.">
        <title>Chromosome-level assembly of Dermatophagoides farinae genome and transcriptome reveals two novel allergens Der f 37 and Der f 39.</title>
        <authorList>
            <person name="Chen J."/>
            <person name="Cai Z."/>
            <person name="Fan D."/>
            <person name="Hu J."/>
            <person name="Hou Y."/>
            <person name="He Y."/>
            <person name="Zhang Z."/>
            <person name="Zhao Z."/>
            <person name="Gao P."/>
            <person name="Hu W."/>
            <person name="Sun J."/>
            <person name="Li J."/>
            <person name="Ji K."/>
        </authorList>
    </citation>
    <scope>NUCLEOTIDE SEQUENCE</scope>
    <source>
        <strain evidence="3">JKM2019</strain>
    </source>
</reference>
<dbReference type="EMBL" id="SDOV01000005">
    <property type="protein sequence ID" value="KAH7641070.1"/>
    <property type="molecule type" value="Genomic_DNA"/>
</dbReference>
<dbReference type="GO" id="GO:0005634">
    <property type="term" value="C:nucleus"/>
    <property type="evidence" value="ECO:0007669"/>
    <property type="project" value="TreeGrafter"/>
</dbReference>
<dbReference type="InterPro" id="IPR018203">
    <property type="entry name" value="GDP_dissociation_inhibitor"/>
</dbReference>
<dbReference type="InterPro" id="IPR036188">
    <property type="entry name" value="FAD/NAD-bd_sf"/>
</dbReference>
<dbReference type="Gene3D" id="3.30.519.10">
    <property type="entry name" value="Guanine Nucleotide Dissociation Inhibitor, domain 2"/>
    <property type="match status" value="1"/>
</dbReference>
<comment type="similarity">
    <text evidence="1">Belongs to the Rab GDI family.</text>
</comment>
<name>A0A922IDP1_DERFA</name>
<dbReference type="AlphaFoldDB" id="A0A922IDP1"/>
<evidence type="ECO:0000313" key="5">
    <source>
        <dbReference type="Proteomes" id="UP000790347"/>
    </source>
</evidence>
<dbReference type="SUPFAM" id="SSF54373">
    <property type="entry name" value="FAD-linked reductases, C-terminal domain"/>
    <property type="match status" value="1"/>
</dbReference>
<dbReference type="GO" id="GO:0005829">
    <property type="term" value="C:cytosol"/>
    <property type="evidence" value="ECO:0007669"/>
    <property type="project" value="TreeGrafter"/>
</dbReference>
<evidence type="ECO:0000256" key="2">
    <source>
        <dbReference type="SAM" id="MobiDB-lite"/>
    </source>
</evidence>
<feature type="region of interest" description="Disordered" evidence="2">
    <location>
        <begin position="577"/>
        <end position="601"/>
    </location>
</feature>
<gene>
    <name evidence="4" type="ORF">DERF_000805</name>
    <name evidence="3" type="ORF">HUG17_8539</name>
</gene>
<dbReference type="SUPFAM" id="SSF51905">
    <property type="entry name" value="FAD/NAD(P)-binding domain"/>
    <property type="match status" value="1"/>
</dbReference>
<dbReference type="GO" id="GO:0005968">
    <property type="term" value="C:Rab-protein geranylgeranyltransferase complex"/>
    <property type="evidence" value="ECO:0007669"/>
    <property type="project" value="TreeGrafter"/>
</dbReference>
<dbReference type="Pfam" id="PF00996">
    <property type="entry name" value="GDI"/>
    <property type="match status" value="2"/>
</dbReference>
<protein>
    <submittedName>
        <fullName evidence="3">Gdp dissociation inhibitor-like protein</fullName>
    </submittedName>
</protein>
<dbReference type="GO" id="GO:0016192">
    <property type="term" value="P:vesicle-mediated transport"/>
    <property type="evidence" value="ECO:0007669"/>
    <property type="project" value="TreeGrafter"/>
</dbReference>
<reference evidence="3" key="2">
    <citation type="submission" date="2020-06" db="EMBL/GenBank/DDBJ databases">
        <authorList>
            <person name="Ji K."/>
            <person name="Li J."/>
        </authorList>
    </citation>
    <scope>NUCLEOTIDE SEQUENCE</scope>
    <source>
        <strain evidence="3">JKM2019</strain>
        <tissue evidence="3">Whole body</tissue>
    </source>
</reference>
<comment type="caution">
    <text evidence="4">The sequence shown here is derived from an EMBL/GenBank/DDBJ whole genome shotgun (WGS) entry which is preliminary data.</text>
</comment>
<accession>A0A922IDP1</accession>
<organism evidence="4 5">
    <name type="scientific">Dermatophagoides farinae</name>
    <name type="common">American house dust mite</name>
    <dbReference type="NCBI Taxonomy" id="6954"/>
    <lineage>
        <taxon>Eukaryota</taxon>
        <taxon>Metazoa</taxon>
        <taxon>Ecdysozoa</taxon>
        <taxon>Arthropoda</taxon>
        <taxon>Chelicerata</taxon>
        <taxon>Arachnida</taxon>
        <taxon>Acari</taxon>
        <taxon>Acariformes</taxon>
        <taxon>Sarcoptiformes</taxon>
        <taxon>Astigmata</taxon>
        <taxon>Psoroptidia</taxon>
        <taxon>Analgoidea</taxon>
        <taxon>Pyroglyphidae</taxon>
        <taxon>Dermatophagoidinae</taxon>
        <taxon>Dermatophagoides</taxon>
    </lineage>
</organism>
<reference evidence="4" key="1">
    <citation type="submission" date="2013-05" db="EMBL/GenBank/DDBJ databases">
        <authorList>
            <person name="Yim A.K.Y."/>
            <person name="Chan T.F."/>
            <person name="Ji K.M."/>
            <person name="Liu X.Y."/>
            <person name="Zhou J.W."/>
            <person name="Li R.Q."/>
            <person name="Yang K.Y."/>
            <person name="Li J."/>
            <person name="Li M."/>
            <person name="Law P.T.W."/>
            <person name="Wu Y.L."/>
            <person name="Cai Z.L."/>
            <person name="Qin H."/>
            <person name="Bao Y."/>
            <person name="Leung R.K.K."/>
            <person name="Ng P.K.S."/>
            <person name="Zou J."/>
            <person name="Zhong X.J."/>
            <person name="Ran P.X."/>
            <person name="Zhong N.S."/>
            <person name="Liu Z.G."/>
            <person name="Tsui S.K.W."/>
        </authorList>
    </citation>
    <scope>NUCLEOTIDE SEQUENCE</scope>
    <source>
        <strain evidence="4">Derf</strain>
        <tissue evidence="4">Whole organism</tissue>
    </source>
</reference>
<evidence type="ECO:0000313" key="3">
    <source>
        <dbReference type="EMBL" id="KAH7641070.1"/>
    </source>
</evidence>
<evidence type="ECO:0000313" key="4">
    <source>
        <dbReference type="EMBL" id="KAH9526743.1"/>
    </source>
</evidence>
<dbReference type="GO" id="GO:0007264">
    <property type="term" value="P:small GTPase-mediated signal transduction"/>
    <property type="evidence" value="ECO:0007669"/>
    <property type="project" value="InterPro"/>
</dbReference>
<dbReference type="Gene3D" id="1.10.405.10">
    <property type="entry name" value="Guanine Nucleotide Dissociation Inhibitor, domain 1"/>
    <property type="match status" value="1"/>
</dbReference>